<dbReference type="RefSeq" id="WP_073284365.1">
    <property type="nucleotide sequence ID" value="NZ_FRCP01000007.1"/>
</dbReference>
<keyword evidence="4" id="KW-1185">Reference proteome</keyword>
<evidence type="ECO:0000256" key="1">
    <source>
        <dbReference type="SAM" id="Phobius"/>
    </source>
</evidence>
<dbReference type="STRING" id="1120996.SAMN02746066_01141"/>
<keyword evidence="1" id="KW-0472">Membrane</keyword>
<accession>A0A1M7GVP8</accession>
<dbReference type="OrthoDB" id="1912898at2"/>
<dbReference type="InterPro" id="IPR015050">
    <property type="entry name" value="BofC_C"/>
</dbReference>
<protein>
    <submittedName>
        <fullName evidence="3">BofC C-terminal domain-containing protein</fullName>
    </submittedName>
</protein>
<dbReference type="AlphaFoldDB" id="A0A1M7GVP8"/>
<feature type="domain" description="Bypass of forespore C C-terminal" evidence="2">
    <location>
        <begin position="147"/>
        <end position="207"/>
    </location>
</feature>
<evidence type="ECO:0000259" key="2">
    <source>
        <dbReference type="Pfam" id="PF08955"/>
    </source>
</evidence>
<proteinExistence type="predicted"/>
<sequence length="208" mass="24273">MKRIYVIISGFFSLTIIFTLCFYLSYTAALRQFNRNANEMNMLSVKSDVGEYAKTVDTAKIDTITPFTNIVIEQYDIATNTTTTTNQNVKEELLGYTREDLALYCERYMRNIPVDEQSQGLISFKVESFSENKVVLRKSYNSKNTQYKFYMAIQNGFITVFYSDKKTVFEYTNIEMKDLPQEEIDKLYVGVYVKDEQELYTILEGYSS</sequence>
<keyword evidence="1" id="KW-1133">Transmembrane helix</keyword>
<keyword evidence="1" id="KW-0812">Transmembrane</keyword>
<feature type="transmembrane region" description="Helical" evidence="1">
    <location>
        <begin position="6"/>
        <end position="26"/>
    </location>
</feature>
<dbReference type="EMBL" id="FRCP01000007">
    <property type="protein sequence ID" value="SHM20198.1"/>
    <property type="molecule type" value="Genomic_DNA"/>
</dbReference>
<gene>
    <name evidence="3" type="ORF">SAMN02746066_01141</name>
</gene>
<evidence type="ECO:0000313" key="4">
    <source>
        <dbReference type="Proteomes" id="UP000184038"/>
    </source>
</evidence>
<dbReference type="Pfam" id="PF08955">
    <property type="entry name" value="BofC_C"/>
    <property type="match status" value="1"/>
</dbReference>
<organism evidence="3 4">
    <name type="scientific">Anaerosporobacter mobilis DSM 15930</name>
    <dbReference type="NCBI Taxonomy" id="1120996"/>
    <lineage>
        <taxon>Bacteria</taxon>
        <taxon>Bacillati</taxon>
        <taxon>Bacillota</taxon>
        <taxon>Clostridia</taxon>
        <taxon>Lachnospirales</taxon>
        <taxon>Lachnospiraceae</taxon>
        <taxon>Anaerosporobacter</taxon>
    </lineage>
</organism>
<name>A0A1M7GVP8_9FIRM</name>
<dbReference type="Proteomes" id="UP000184038">
    <property type="component" value="Unassembled WGS sequence"/>
</dbReference>
<reference evidence="3 4" key="1">
    <citation type="submission" date="2016-11" db="EMBL/GenBank/DDBJ databases">
        <authorList>
            <person name="Jaros S."/>
            <person name="Januszkiewicz K."/>
            <person name="Wedrychowicz H."/>
        </authorList>
    </citation>
    <scope>NUCLEOTIDE SEQUENCE [LARGE SCALE GENOMIC DNA]</scope>
    <source>
        <strain evidence="3 4">DSM 15930</strain>
    </source>
</reference>
<evidence type="ECO:0000313" key="3">
    <source>
        <dbReference type="EMBL" id="SHM20198.1"/>
    </source>
</evidence>